<reference evidence="2 3" key="1">
    <citation type="submission" date="2015-04" db="EMBL/GenBank/DDBJ databases">
        <title>Complete genome sequence of Schizopora paradoxa KUC8140, a cosmopolitan wood degrader in East Asia.</title>
        <authorList>
            <consortium name="DOE Joint Genome Institute"/>
            <person name="Min B."/>
            <person name="Park H."/>
            <person name="Jang Y."/>
            <person name="Kim J.-J."/>
            <person name="Kim K.H."/>
            <person name="Pangilinan J."/>
            <person name="Lipzen A."/>
            <person name="Riley R."/>
            <person name="Grigoriev I.V."/>
            <person name="Spatafora J.W."/>
            <person name="Choi I.-G."/>
        </authorList>
    </citation>
    <scope>NUCLEOTIDE SEQUENCE [LARGE SCALE GENOMIC DNA]</scope>
    <source>
        <strain evidence="2 3">KUC8140</strain>
    </source>
</reference>
<gene>
    <name evidence="2" type="ORF">SCHPADRAFT_926202</name>
</gene>
<feature type="compositionally biased region" description="Basic and acidic residues" evidence="1">
    <location>
        <begin position="444"/>
        <end position="470"/>
    </location>
</feature>
<feature type="compositionally biased region" description="Basic and acidic residues" evidence="1">
    <location>
        <begin position="201"/>
        <end position="213"/>
    </location>
</feature>
<proteinExistence type="predicted"/>
<feature type="compositionally biased region" description="Low complexity" evidence="1">
    <location>
        <begin position="114"/>
        <end position="131"/>
    </location>
</feature>
<feature type="compositionally biased region" description="Low complexity" evidence="1">
    <location>
        <begin position="313"/>
        <end position="325"/>
    </location>
</feature>
<feature type="compositionally biased region" description="Basic and acidic residues" evidence="1">
    <location>
        <begin position="395"/>
        <end position="436"/>
    </location>
</feature>
<dbReference type="AlphaFoldDB" id="A0A0H2RXY7"/>
<feature type="compositionally biased region" description="Basic and acidic residues" evidence="1">
    <location>
        <begin position="821"/>
        <end position="844"/>
    </location>
</feature>
<dbReference type="OrthoDB" id="3184410at2759"/>
<feature type="compositionally biased region" description="Basic and acidic residues" evidence="1">
    <location>
        <begin position="238"/>
        <end position="285"/>
    </location>
</feature>
<feature type="compositionally biased region" description="Polar residues" evidence="1">
    <location>
        <begin position="214"/>
        <end position="230"/>
    </location>
</feature>
<keyword evidence="3" id="KW-1185">Reference proteome</keyword>
<feature type="compositionally biased region" description="Polar residues" evidence="1">
    <location>
        <begin position="132"/>
        <end position="143"/>
    </location>
</feature>
<sequence>MPWPQRRNTAKNRPPRDVTALTLTPTIDDTSTTSKSSPTTARMAQSHPSDGQAGVFNHMGMAAAGGAYDSPFTAHPDYPPAGSAWSEQTYMQTPTNGRPPQGLPQNQTVHRTQSLMHTTSSSSGDSTFQSTNGAGNNLKSNTNNQEDLQTLERLKSEILAGQNPIYKAVPQPRFLESLYLGRGSDSTVNSNVPAHPDQVSDGEKTGRSAHDSTLETSKASATNAVHTGSLSVLGEPLNKSDSRAHNNAMKTERGSQDGPRILDKTSSEGSIRKHDDKDESMRDPTLHASQHSTGSLSAKPTLIVHDSRDLRYSSSQSAGSLGGSFSRDRTYDSRRSDFNRDIPADDDRVPRREFRENRYHDPRHFDREVRERGRERSRSRERDRDRRVVDNRIDERRIPEHLPPRERRPTIPDSREIRPQDTRRQEYRAMDVDRRSIPATPPDRAIRPNDDPRAIPADVRRDYPSRRESISRSGDQNMIPRTPILSSSPDKGVERARPSDSQNRPTGARDRSIDAAREGAGDERVRAPPYDDRARQPAEPPSDRTVKPDPANLEERLSRPLENRISDRPHVPLEERIGAPSERSSSRPPPALQERISDRPALEERIGNRPASAIDDRNIPSEAGRSLESRLSQHSQPAARERRVSEGGARPSDDDRGRPENDSRADERRPGAYGSGPVHSSPRPSLNAARTRPGSPHQREQDARRISPGPPGYRDEREGRFVDSRRIDVDSRRIDVDGPARYERPAPPPRERDRDRNIPPVPLSDDRTRPSMEAREWRERGTFAPPATESYSRDERYPPSSEQRDWSDRSYRPPPPSQWEGGREIPGAHDLGRARERYDEREPPRGAWDASQRDDRRVPGSIPPPPRSWDRADDAMAARTRESFPPPVERGPPSADRNTDRFVSKYPPSEYPPRDGGRVRPRSPSPIRRPADDSRPPIKRAREEGPGYYEDPRRIPGPPPSAPASSKLWQFLRFKICAVFT</sequence>
<feature type="compositionally biased region" description="Low complexity" evidence="1">
    <location>
        <begin position="21"/>
        <end position="40"/>
    </location>
</feature>
<feature type="region of interest" description="Disordered" evidence="1">
    <location>
        <begin position="313"/>
        <end position="346"/>
    </location>
</feature>
<accession>A0A0H2RXY7</accession>
<feature type="compositionally biased region" description="Basic and acidic residues" evidence="1">
    <location>
        <begin position="326"/>
        <end position="346"/>
    </location>
</feature>
<feature type="compositionally biased region" description="Polar residues" evidence="1">
    <location>
        <begin position="287"/>
        <end position="298"/>
    </location>
</feature>
<feature type="compositionally biased region" description="Basic and acidic residues" evidence="1">
    <location>
        <begin position="713"/>
        <end position="757"/>
    </location>
</feature>
<organism evidence="2 3">
    <name type="scientific">Schizopora paradoxa</name>
    <dbReference type="NCBI Taxonomy" id="27342"/>
    <lineage>
        <taxon>Eukaryota</taxon>
        <taxon>Fungi</taxon>
        <taxon>Dikarya</taxon>
        <taxon>Basidiomycota</taxon>
        <taxon>Agaricomycotina</taxon>
        <taxon>Agaricomycetes</taxon>
        <taxon>Hymenochaetales</taxon>
        <taxon>Schizoporaceae</taxon>
        <taxon>Schizopora</taxon>
    </lineage>
</organism>
<protein>
    <submittedName>
        <fullName evidence="2">Uncharacterized protein</fullName>
    </submittedName>
</protein>
<evidence type="ECO:0000313" key="3">
    <source>
        <dbReference type="Proteomes" id="UP000053477"/>
    </source>
</evidence>
<dbReference type="STRING" id="27342.A0A0H2RXY7"/>
<feature type="region of interest" description="Disordered" evidence="1">
    <location>
        <begin position="114"/>
        <end position="143"/>
    </location>
</feature>
<feature type="compositionally biased region" description="Basic and acidic residues" evidence="1">
    <location>
        <begin position="639"/>
        <end position="670"/>
    </location>
</feature>
<feature type="region of interest" description="Disordered" evidence="1">
    <location>
        <begin position="185"/>
        <end position="300"/>
    </location>
</feature>
<feature type="compositionally biased region" description="Basic and acidic residues" evidence="1">
    <location>
        <begin position="868"/>
        <end position="882"/>
    </location>
</feature>
<dbReference type="InParanoid" id="A0A0H2RXY7"/>
<feature type="compositionally biased region" description="Basic and acidic residues" evidence="1">
    <location>
        <begin position="507"/>
        <end position="577"/>
    </location>
</feature>
<feature type="compositionally biased region" description="Basic and acidic residues" evidence="1">
    <location>
        <begin position="929"/>
        <end position="954"/>
    </location>
</feature>
<feature type="compositionally biased region" description="Basic and acidic residues" evidence="1">
    <location>
        <begin position="791"/>
        <end position="811"/>
    </location>
</feature>
<evidence type="ECO:0000256" key="1">
    <source>
        <dbReference type="SAM" id="MobiDB-lite"/>
    </source>
</evidence>
<name>A0A0H2RXY7_9AGAM</name>
<evidence type="ECO:0000313" key="2">
    <source>
        <dbReference type="EMBL" id="KLO16940.1"/>
    </source>
</evidence>
<feature type="compositionally biased region" description="Basic and acidic residues" evidence="1">
    <location>
        <begin position="764"/>
        <end position="781"/>
    </location>
</feature>
<feature type="compositionally biased region" description="Basic and acidic residues" evidence="1">
    <location>
        <begin position="595"/>
        <end position="607"/>
    </location>
</feature>
<dbReference type="Proteomes" id="UP000053477">
    <property type="component" value="Unassembled WGS sequence"/>
</dbReference>
<dbReference type="EMBL" id="KQ085910">
    <property type="protein sequence ID" value="KLO16940.1"/>
    <property type="molecule type" value="Genomic_DNA"/>
</dbReference>
<feature type="region of interest" description="Disordered" evidence="1">
    <location>
        <begin position="395"/>
        <end position="965"/>
    </location>
</feature>
<feature type="region of interest" description="Disordered" evidence="1">
    <location>
        <begin position="1"/>
        <end position="58"/>
    </location>
</feature>